<evidence type="ECO:0000259" key="3">
    <source>
        <dbReference type="PROSITE" id="PS51186"/>
    </source>
</evidence>
<feature type="domain" description="N-acetyltransferase" evidence="3">
    <location>
        <begin position="186"/>
        <end position="335"/>
    </location>
</feature>
<evidence type="ECO:0000256" key="1">
    <source>
        <dbReference type="ARBA" id="ARBA00022679"/>
    </source>
</evidence>
<dbReference type="CDD" id="cd04301">
    <property type="entry name" value="NAT_SF"/>
    <property type="match status" value="2"/>
</dbReference>
<dbReference type="AlphaFoldDB" id="A0A3B0VA62"/>
<keyword evidence="1" id="KW-0808">Transferase</keyword>
<gene>
    <name evidence="4" type="ORF">MNBD_CHLOROFLEXI01-1141</name>
</gene>
<name>A0A3B0VA62_9ZZZZ</name>
<dbReference type="EMBL" id="UOEU01000475">
    <property type="protein sequence ID" value="VAW33709.1"/>
    <property type="molecule type" value="Genomic_DNA"/>
</dbReference>
<evidence type="ECO:0000313" key="4">
    <source>
        <dbReference type="EMBL" id="VAW33709.1"/>
    </source>
</evidence>
<dbReference type="InterPro" id="IPR016181">
    <property type="entry name" value="Acyl_CoA_acyltransferase"/>
</dbReference>
<evidence type="ECO:0000256" key="2">
    <source>
        <dbReference type="ARBA" id="ARBA00023315"/>
    </source>
</evidence>
<organism evidence="4">
    <name type="scientific">hydrothermal vent metagenome</name>
    <dbReference type="NCBI Taxonomy" id="652676"/>
    <lineage>
        <taxon>unclassified sequences</taxon>
        <taxon>metagenomes</taxon>
        <taxon>ecological metagenomes</taxon>
    </lineage>
</organism>
<dbReference type="PANTHER" id="PTHR43420">
    <property type="entry name" value="ACETYLTRANSFERASE"/>
    <property type="match status" value="1"/>
</dbReference>
<sequence>MNNQAKTMNILMETAVPSLLFRHYAGEEDIPSMVDISNKSKAAEGADWLSTVEEMTNRYRYLVNCDLAEDMIVAEVHGEMVGYGRCSWEQQLDGERIYQHFATLLPVWRGKGICRAMLQFNEDRLGTIAASHPQDGKRWLNSWAAETATHWMNLLEINGYKPIRYFMEMVRPNLDNIPNMPLPPDIEVRRGKMDEWRQIWEAEREAFRDHWGEAEWPEESFLRWSKDPNFNPNLWQIAWAGNEVAGGVLNYIHEGENEEYGRLRGYTEDIFVRRPWRKQGLAKALIARSFQVLKDEGMTEVSLEVDAKNPSGAVQLYTDLGFQTVKQTAVYRKPL</sequence>
<dbReference type="Pfam" id="PF00583">
    <property type="entry name" value="Acetyltransf_1"/>
    <property type="match status" value="2"/>
</dbReference>
<reference evidence="4" key="1">
    <citation type="submission" date="2018-06" db="EMBL/GenBank/DDBJ databases">
        <authorList>
            <person name="Zhirakovskaya E."/>
        </authorList>
    </citation>
    <scope>NUCLEOTIDE SEQUENCE</scope>
</reference>
<keyword evidence="2" id="KW-0012">Acyltransferase</keyword>
<accession>A0A3B0VA62</accession>
<dbReference type="Gene3D" id="3.40.630.30">
    <property type="match status" value="1"/>
</dbReference>
<dbReference type="PANTHER" id="PTHR43420:SF47">
    <property type="entry name" value="N-ACETYLTRANSFERASE DOMAIN-CONTAINING PROTEIN"/>
    <property type="match status" value="1"/>
</dbReference>
<dbReference type="GO" id="GO:0016747">
    <property type="term" value="F:acyltransferase activity, transferring groups other than amino-acyl groups"/>
    <property type="evidence" value="ECO:0007669"/>
    <property type="project" value="InterPro"/>
</dbReference>
<dbReference type="PROSITE" id="PS51186">
    <property type="entry name" value="GNAT"/>
    <property type="match status" value="2"/>
</dbReference>
<dbReference type="InterPro" id="IPR050680">
    <property type="entry name" value="YpeA/RimI_acetyltransf"/>
</dbReference>
<proteinExistence type="predicted"/>
<dbReference type="SUPFAM" id="SSF55729">
    <property type="entry name" value="Acyl-CoA N-acyltransferases (Nat)"/>
    <property type="match status" value="1"/>
</dbReference>
<protein>
    <recommendedName>
        <fullName evidence="3">N-acetyltransferase domain-containing protein</fullName>
    </recommendedName>
</protein>
<feature type="domain" description="N-acetyltransferase" evidence="3">
    <location>
        <begin position="19"/>
        <end position="181"/>
    </location>
</feature>
<dbReference type="InterPro" id="IPR000182">
    <property type="entry name" value="GNAT_dom"/>
</dbReference>